<dbReference type="OrthoDB" id="9778595at2"/>
<evidence type="ECO:0000256" key="4">
    <source>
        <dbReference type="ARBA" id="ARBA00022630"/>
    </source>
</evidence>
<protein>
    <recommendedName>
        <fullName evidence="3 11">FAD:protein FMN transferase</fullName>
        <ecNumber evidence="2 11">2.7.1.180</ecNumber>
    </recommendedName>
    <alternativeName>
        <fullName evidence="9 11">Flavin transferase</fullName>
    </alternativeName>
</protein>
<evidence type="ECO:0000256" key="10">
    <source>
        <dbReference type="ARBA" id="ARBA00048540"/>
    </source>
</evidence>
<accession>A0A4P7XHQ3</accession>
<reference evidence="13 14" key="1">
    <citation type="submission" date="2018-07" db="EMBL/GenBank/DDBJ databases">
        <title>Marsedoiliclastica nanhaica gen. nov. sp. nov., a novel marine hydrocarbonoclastic bacterium isolated from an in-situ enriched hydrocarbon-degrading consortium in deep-sea sediment.</title>
        <authorList>
            <person name="Dong C."/>
            <person name="Ma T."/>
            <person name="Liu R."/>
            <person name="Shao Z."/>
        </authorList>
    </citation>
    <scope>NUCLEOTIDE SEQUENCE [LARGE SCALE GENOMIC DNA]</scope>
    <source>
        <strain evidence="14">soil36-7</strain>
    </source>
</reference>
<gene>
    <name evidence="13" type="ORF">soil367_08705</name>
</gene>
<dbReference type="Gene3D" id="3.10.520.10">
    <property type="entry name" value="ApbE-like domains"/>
    <property type="match status" value="1"/>
</dbReference>
<comment type="cofactor">
    <cofactor evidence="12">
        <name>Mg(2+)</name>
        <dbReference type="ChEBI" id="CHEBI:18420"/>
    </cofactor>
    <cofactor evidence="12">
        <name>Mn(2+)</name>
        <dbReference type="ChEBI" id="CHEBI:29035"/>
    </cofactor>
    <text evidence="12">Magnesium. Can also use manganese.</text>
</comment>
<dbReference type="Proteomes" id="UP000298049">
    <property type="component" value="Chromosome"/>
</dbReference>
<sequence>MILSGLSSRLAVGLAIGICSLLALSGCSDEPQLLTITGFAQGTTYNISYWTADSVPAETVEAHAEQVLEKIDVELSTYRDDSDIVDFNNSRVTEAQVVPASLVDLVRIAKTVSAQSHGCYDLTIRPLFTLWGFDGTFRVPSASAVEETRRRIGMDRLTIAGPTLLAKAEADIGIDVSSIAQGYSTALLAAALEDLGITNYLVEVGGELLVKGGKPGGEDWRVAIERPLAGERAIQKIVEIEPGGALSVVTSGTYRHYYDEAGKRYSHILDARTGSPVTHDLLSVTVIHPDPTIADAWSTALLCLGTKAALEVSRKLDMAVMLVEADGDEWREHFSPAFENPRWQVQAVPE</sequence>
<keyword evidence="5 11" id="KW-0808">Transferase</keyword>
<comment type="similarity">
    <text evidence="1 11">Belongs to the ApbE family.</text>
</comment>
<keyword evidence="7 11" id="KW-0274">FAD</keyword>
<proteinExistence type="inferred from homology"/>
<evidence type="ECO:0000256" key="8">
    <source>
        <dbReference type="ARBA" id="ARBA00022842"/>
    </source>
</evidence>
<evidence type="ECO:0000256" key="3">
    <source>
        <dbReference type="ARBA" id="ARBA00016337"/>
    </source>
</evidence>
<dbReference type="PANTHER" id="PTHR30040:SF2">
    <property type="entry name" value="FAD:PROTEIN FMN TRANSFERASE"/>
    <property type="match status" value="1"/>
</dbReference>
<dbReference type="GO" id="GO:0046872">
    <property type="term" value="F:metal ion binding"/>
    <property type="evidence" value="ECO:0007669"/>
    <property type="project" value="UniProtKB-UniRule"/>
</dbReference>
<evidence type="ECO:0000256" key="9">
    <source>
        <dbReference type="ARBA" id="ARBA00031306"/>
    </source>
</evidence>
<dbReference type="Pfam" id="PF02424">
    <property type="entry name" value="ApbE"/>
    <property type="match status" value="1"/>
</dbReference>
<dbReference type="EMBL" id="CP031093">
    <property type="protein sequence ID" value="QCF25994.1"/>
    <property type="molecule type" value="Genomic_DNA"/>
</dbReference>
<keyword evidence="8 11" id="KW-0460">Magnesium</keyword>
<dbReference type="PANTHER" id="PTHR30040">
    <property type="entry name" value="THIAMINE BIOSYNTHESIS LIPOPROTEIN APBE"/>
    <property type="match status" value="1"/>
</dbReference>
<keyword evidence="6 11" id="KW-0479">Metal-binding</keyword>
<evidence type="ECO:0000256" key="5">
    <source>
        <dbReference type="ARBA" id="ARBA00022679"/>
    </source>
</evidence>
<dbReference type="InterPro" id="IPR003374">
    <property type="entry name" value="ApbE-like_sf"/>
</dbReference>
<dbReference type="AlphaFoldDB" id="A0A4P7XHQ3"/>
<name>A0A4P7XHQ3_9ALTE</name>
<keyword evidence="14" id="KW-1185">Reference proteome</keyword>
<dbReference type="InterPro" id="IPR024932">
    <property type="entry name" value="ApbE"/>
</dbReference>
<evidence type="ECO:0000313" key="14">
    <source>
        <dbReference type="Proteomes" id="UP000298049"/>
    </source>
</evidence>
<evidence type="ECO:0000256" key="1">
    <source>
        <dbReference type="ARBA" id="ARBA00008282"/>
    </source>
</evidence>
<evidence type="ECO:0000313" key="13">
    <source>
        <dbReference type="EMBL" id="QCF25994.1"/>
    </source>
</evidence>
<dbReference type="SUPFAM" id="SSF143631">
    <property type="entry name" value="ApbE-like"/>
    <property type="match status" value="1"/>
</dbReference>
<evidence type="ECO:0000256" key="11">
    <source>
        <dbReference type="PIRNR" id="PIRNR006268"/>
    </source>
</evidence>
<dbReference type="KEGG" id="hmi:soil367_08705"/>
<feature type="binding site" evidence="12">
    <location>
        <position position="299"/>
    </location>
    <ligand>
        <name>Mg(2+)</name>
        <dbReference type="ChEBI" id="CHEBI:18420"/>
    </ligand>
</feature>
<feature type="binding site" evidence="12">
    <location>
        <position position="178"/>
    </location>
    <ligand>
        <name>Mg(2+)</name>
        <dbReference type="ChEBI" id="CHEBI:18420"/>
    </ligand>
</feature>
<evidence type="ECO:0000256" key="2">
    <source>
        <dbReference type="ARBA" id="ARBA00011955"/>
    </source>
</evidence>
<evidence type="ECO:0000256" key="6">
    <source>
        <dbReference type="ARBA" id="ARBA00022723"/>
    </source>
</evidence>
<evidence type="ECO:0000256" key="12">
    <source>
        <dbReference type="PIRSR" id="PIRSR006268-2"/>
    </source>
</evidence>
<organism evidence="13 14">
    <name type="scientific">Hydrocarboniclastica marina</name>
    <dbReference type="NCBI Taxonomy" id="2259620"/>
    <lineage>
        <taxon>Bacteria</taxon>
        <taxon>Pseudomonadati</taxon>
        <taxon>Pseudomonadota</taxon>
        <taxon>Gammaproteobacteria</taxon>
        <taxon>Alteromonadales</taxon>
        <taxon>Alteromonadaceae</taxon>
        <taxon>Hydrocarboniclastica</taxon>
    </lineage>
</organism>
<feature type="binding site" evidence="12">
    <location>
        <position position="295"/>
    </location>
    <ligand>
        <name>Mg(2+)</name>
        <dbReference type="ChEBI" id="CHEBI:18420"/>
    </ligand>
</feature>
<dbReference type="PIRSF" id="PIRSF006268">
    <property type="entry name" value="ApbE"/>
    <property type="match status" value="1"/>
</dbReference>
<dbReference type="GO" id="GO:0016740">
    <property type="term" value="F:transferase activity"/>
    <property type="evidence" value="ECO:0007669"/>
    <property type="project" value="UniProtKB-UniRule"/>
</dbReference>
<comment type="catalytic activity">
    <reaction evidence="10 11">
        <text>L-threonyl-[protein] + FAD = FMN-L-threonyl-[protein] + AMP + H(+)</text>
        <dbReference type="Rhea" id="RHEA:36847"/>
        <dbReference type="Rhea" id="RHEA-COMP:11060"/>
        <dbReference type="Rhea" id="RHEA-COMP:11061"/>
        <dbReference type="ChEBI" id="CHEBI:15378"/>
        <dbReference type="ChEBI" id="CHEBI:30013"/>
        <dbReference type="ChEBI" id="CHEBI:57692"/>
        <dbReference type="ChEBI" id="CHEBI:74257"/>
        <dbReference type="ChEBI" id="CHEBI:456215"/>
        <dbReference type="EC" id="2.7.1.180"/>
    </reaction>
</comment>
<evidence type="ECO:0000256" key="7">
    <source>
        <dbReference type="ARBA" id="ARBA00022827"/>
    </source>
</evidence>
<keyword evidence="4 11" id="KW-0285">Flavoprotein</keyword>
<dbReference type="EC" id="2.7.1.180" evidence="2 11"/>